<sequence length="85" mass="9184">MACLEMCKTTELDEQASFSEGQKRRKATRETQAKIQEYSGLSSARPGLPISPLSPLESLHEHTGVASSGIGTQHPSFAQVVDIAR</sequence>
<protein>
    <submittedName>
        <fullName evidence="2">Uncharacterized protein</fullName>
    </submittedName>
</protein>
<dbReference type="AlphaFoldDB" id="A0A409YHV3"/>
<feature type="compositionally biased region" description="Low complexity" evidence="1">
    <location>
        <begin position="46"/>
        <end position="56"/>
    </location>
</feature>
<dbReference type="Proteomes" id="UP000284706">
    <property type="component" value="Unassembled WGS sequence"/>
</dbReference>
<gene>
    <name evidence="2" type="ORF">CVT26_012014</name>
</gene>
<organism evidence="2 3">
    <name type="scientific">Gymnopilus dilepis</name>
    <dbReference type="NCBI Taxonomy" id="231916"/>
    <lineage>
        <taxon>Eukaryota</taxon>
        <taxon>Fungi</taxon>
        <taxon>Dikarya</taxon>
        <taxon>Basidiomycota</taxon>
        <taxon>Agaricomycotina</taxon>
        <taxon>Agaricomycetes</taxon>
        <taxon>Agaricomycetidae</taxon>
        <taxon>Agaricales</taxon>
        <taxon>Agaricineae</taxon>
        <taxon>Hymenogastraceae</taxon>
        <taxon>Gymnopilus</taxon>
    </lineage>
</organism>
<reference evidence="2 3" key="1">
    <citation type="journal article" date="2018" name="Evol. Lett.">
        <title>Horizontal gene cluster transfer increased hallucinogenic mushroom diversity.</title>
        <authorList>
            <person name="Reynolds H.T."/>
            <person name="Vijayakumar V."/>
            <person name="Gluck-Thaler E."/>
            <person name="Korotkin H.B."/>
            <person name="Matheny P.B."/>
            <person name="Slot J.C."/>
        </authorList>
    </citation>
    <scope>NUCLEOTIDE SEQUENCE [LARGE SCALE GENOMIC DNA]</scope>
    <source>
        <strain evidence="2 3">SRW20</strain>
    </source>
</reference>
<comment type="caution">
    <text evidence="2">The sequence shown here is derived from an EMBL/GenBank/DDBJ whole genome shotgun (WGS) entry which is preliminary data.</text>
</comment>
<feature type="region of interest" description="Disordered" evidence="1">
    <location>
        <begin position="37"/>
        <end position="56"/>
    </location>
</feature>
<accession>A0A409YHV3</accession>
<evidence type="ECO:0000313" key="2">
    <source>
        <dbReference type="EMBL" id="PPR02545.1"/>
    </source>
</evidence>
<name>A0A409YHV3_9AGAR</name>
<dbReference type="EMBL" id="NHYE01000842">
    <property type="protein sequence ID" value="PPR02545.1"/>
    <property type="molecule type" value="Genomic_DNA"/>
</dbReference>
<keyword evidence="3" id="KW-1185">Reference proteome</keyword>
<proteinExistence type="predicted"/>
<evidence type="ECO:0000313" key="3">
    <source>
        <dbReference type="Proteomes" id="UP000284706"/>
    </source>
</evidence>
<evidence type="ECO:0000256" key="1">
    <source>
        <dbReference type="SAM" id="MobiDB-lite"/>
    </source>
</evidence>
<dbReference type="InParanoid" id="A0A409YHV3"/>